<dbReference type="EMBL" id="FUHW01000016">
    <property type="protein sequence ID" value="SJM54346.1"/>
    <property type="molecule type" value="Genomic_DNA"/>
</dbReference>
<sequence length="490" mass="53529">MLKLAQRETGAGVVMITHDLGVVANMADDVMVMYAGKPVEHGTVDAVFGAPQMPYTMGLLAAVPRPDRSTSGPLVPIEGNPPSPVILPPGCPFAERCPIAVDQCTEAEPALVAHGGPNPHDAACIRADEIVEQGLKYTDVYPIPELPPRDVSVPREERGTVLEVEGLKRHFELSSGMLRRKAGTVRAVDGVTLDIRQGETLALVGESGCGKTSTLLEIMQLKQPMNGRIVLMGRDVSELSAHDRRKLRSDLQIVFQDPMAALDPRMPVYDVIAEPLKAQGWSKKAINERLGILMELVGLNPDHVDRFPEQFSGGQRQRIGIARALAIEPSLVVLDEPVSALDVSIQAGVINLLESLQARLGVSFLFVAHDLSVVRHVADRVAVMYLGRIVEIGDVESVYTQPRHPYTAALLSAAPIPDPQVERQRQRIMLTGELPSSTERISGCRFRTRCPTYKMLPEADRAVCEADEPDLVKEGETDQQRACHFPMEIK</sequence>
<feature type="domain" description="ABC transporter" evidence="5">
    <location>
        <begin position="162"/>
        <end position="411"/>
    </location>
</feature>
<dbReference type="InterPro" id="IPR003593">
    <property type="entry name" value="AAA+_ATPase"/>
</dbReference>
<dbReference type="PROSITE" id="PS50893">
    <property type="entry name" value="ABC_TRANSPORTER_2"/>
    <property type="match status" value="1"/>
</dbReference>
<dbReference type="GO" id="GO:0016887">
    <property type="term" value="F:ATP hydrolysis activity"/>
    <property type="evidence" value="ECO:0007669"/>
    <property type="project" value="InterPro"/>
</dbReference>
<dbReference type="CDD" id="cd03257">
    <property type="entry name" value="ABC_NikE_OppD_transporters"/>
    <property type="match status" value="1"/>
</dbReference>
<dbReference type="InterPro" id="IPR017871">
    <property type="entry name" value="ABC_transporter-like_CS"/>
</dbReference>
<dbReference type="AlphaFoldDB" id="A0A1R4FEN5"/>
<evidence type="ECO:0000256" key="4">
    <source>
        <dbReference type="ARBA" id="ARBA00022840"/>
    </source>
</evidence>
<dbReference type="PROSITE" id="PS00211">
    <property type="entry name" value="ABC_TRANSPORTER_1"/>
    <property type="match status" value="1"/>
</dbReference>
<dbReference type="NCBIfam" id="NF008453">
    <property type="entry name" value="PRK11308.1"/>
    <property type="match status" value="2"/>
</dbReference>
<dbReference type="Gene3D" id="3.40.50.300">
    <property type="entry name" value="P-loop containing nucleotide triphosphate hydrolases"/>
    <property type="match status" value="2"/>
</dbReference>
<dbReference type="GO" id="GO:0005524">
    <property type="term" value="F:ATP binding"/>
    <property type="evidence" value="ECO:0007669"/>
    <property type="project" value="UniProtKB-KW"/>
</dbReference>
<dbReference type="InterPro" id="IPR013563">
    <property type="entry name" value="Oligopep_ABC_C"/>
</dbReference>
<evidence type="ECO:0000259" key="5">
    <source>
        <dbReference type="PROSITE" id="PS50893"/>
    </source>
</evidence>
<dbReference type="PANTHER" id="PTHR43776:SF7">
    <property type="entry name" value="D,D-DIPEPTIDE TRANSPORT ATP-BINDING PROTEIN DDPF-RELATED"/>
    <property type="match status" value="1"/>
</dbReference>
<keyword evidence="2" id="KW-0813">Transport</keyword>
<keyword evidence="3" id="KW-0547">Nucleotide-binding</keyword>
<dbReference type="GO" id="GO:0015833">
    <property type="term" value="P:peptide transport"/>
    <property type="evidence" value="ECO:0007669"/>
    <property type="project" value="InterPro"/>
</dbReference>
<dbReference type="InterPro" id="IPR050319">
    <property type="entry name" value="ABC_transp_ATP-bind"/>
</dbReference>
<dbReference type="SUPFAM" id="SSF52540">
    <property type="entry name" value="P-loop containing nucleoside triphosphate hydrolases"/>
    <property type="match status" value="2"/>
</dbReference>
<reference evidence="6 7" key="1">
    <citation type="submission" date="2017-02" db="EMBL/GenBank/DDBJ databases">
        <authorList>
            <person name="Peterson S.W."/>
        </authorList>
    </citation>
    <scope>NUCLEOTIDE SEQUENCE [LARGE SCALE GENOMIC DNA]</scope>
    <source>
        <strain evidence="6 7">B Ar 00.02</strain>
    </source>
</reference>
<dbReference type="InterPro" id="IPR003439">
    <property type="entry name" value="ABC_transporter-like_ATP-bd"/>
</dbReference>
<dbReference type="Pfam" id="PF08352">
    <property type="entry name" value="oligo_HPY"/>
    <property type="match status" value="2"/>
</dbReference>
<evidence type="ECO:0000313" key="7">
    <source>
        <dbReference type="Proteomes" id="UP000195913"/>
    </source>
</evidence>
<protein>
    <submittedName>
        <fullName evidence="6">Oligopeptide transport ATP-binding protein OppF (TC 3.A.1.5.1)</fullName>
    </submittedName>
</protein>
<evidence type="ECO:0000313" key="6">
    <source>
        <dbReference type="EMBL" id="SJM54346.1"/>
    </source>
</evidence>
<keyword evidence="7" id="KW-1185">Reference proteome</keyword>
<name>A0A1R4FEN5_9MICC</name>
<dbReference type="NCBIfam" id="TIGR01727">
    <property type="entry name" value="oligo_HPY"/>
    <property type="match status" value="2"/>
</dbReference>
<keyword evidence="4 6" id="KW-0067">ATP-binding</keyword>
<gene>
    <name evidence="6" type="ORF">FM101_03570</name>
</gene>
<dbReference type="Pfam" id="PF00005">
    <property type="entry name" value="ABC_tran"/>
    <property type="match status" value="1"/>
</dbReference>
<dbReference type="Proteomes" id="UP000195913">
    <property type="component" value="Unassembled WGS sequence"/>
</dbReference>
<proteinExistence type="inferred from homology"/>
<dbReference type="GO" id="GO:0055085">
    <property type="term" value="P:transmembrane transport"/>
    <property type="evidence" value="ECO:0007669"/>
    <property type="project" value="UniProtKB-ARBA"/>
</dbReference>
<evidence type="ECO:0000256" key="2">
    <source>
        <dbReference type="ARBA" id="ARBA00022448"/>
    </source>
</evidence>
<dbReference type="FunFam" id="3.40.50.300:FF:000016">
    <property type="entry name" value="Oligopeptide ABC transporter ATP-binding component"/>
    <property type="match status" value="1"/>
</dbReference>
<evidence type="ECO:0000256" key="1">
    <source>
        <dbReference type="ARBA" id="ARBA00005417"/>
    </source>
</evidence>
<dbReference type="SMART" id="SM00382">
    <property type="entry name" value="AAA"/>
    <property type="match status" value="1"/>
</dbReference>
<organism evidence="6 7">
    <name type="scientific">Arthrobacter rhombi</name>
    <dbReference type="NCBI Taxonomy" id="71253"/>
    <lineage>
        <taxon>Bacteria</taxon>
        <taxon>Bacillati</taxon>
        <taxon>Actinomycetota</taxon>
        <taxon>Actinomycetes</taxon>
        <taxon>Micrococcales</taxon>
        <taxon>Micrococcaceae</taxon>
        <taxon>Arthrobacter</taxon>
    </lineage>
</organism>
<dbReference type="PANTHER" id="PTHR43776">
    <property type="entry name" value="TRANSPORT ATP-BINDING PROTEIN"/>
    <property type="match status" value="1"/>
</dbReference>
<comment type="similarity">
    <text evidence="1">Belongs to the ABC transporter superfamily.</text>
</comment>
<dbReference type="InterPro" id="IPR027417">
    <property type="entry name" value="P-loop_NTPase"/>
</dbReference>
<accession>A0A1R4FEN5</accession>
<evidence type="ECO:0000256" key="3">
    <source>
        <dbReference type="ARBA" id="ARBA00022741"/>
    </source>
</evidence>